<name>A0A369M4D3_9ACTN</name>
<gene>
    <name evidence="8" type="ORF">C1877_07975</name>
</gene>
<dbReference type="Pfam" id="PF00580">
    <property type="entry name" value="UvrD-helicase"/>
    <property type="match status" value="1"/>
</dbReference>
<dbReference type="EMBL" id="PPTS01000004">
    <property type="protein sequence ID" value="RDB65268.1"/>
    <property type="molecule type" value="Genomic_DNA"/>
</dbReference>
<keyword evidence="4 5" id="KW-0067">ATP-binding</keyword>
<accession>A0A369M4D3</accession>
<dbReference type="InterPro" id="IPR027417">
    <property type="entry name" value="P-loop_NTPase"/>
</dbReference>
<evidence type="ECO:0000256" key="5">
    <source>
        <dbReference type="PROSITE-ProRule" id="PRU00560"/>
    </source>
</evidence>
<keyword evidence="1 5" id="KW-0547">Nucleotide-binding</keyword>
<dbReference type="PANTHER" id="PTHR11070:SF17">
    <property type="entry name" value="DNA HELICASE IV"/>
    <property type="match status" value="1"/>
</dbReference>
<evidence type="ECO:0000256" key="4">
    <source>
        <dbReference type="ARBA" id="ARBA00022840"/>
    </source>
</evidence>
<evidence type="ECO:0000256" key="1">
    <source>
        <dbReference type="ARBA" id="ARBA00022741"/>
    </source>
</evidence>
<feature type="domain" description="UvrD-like helicase ATP-binding" evidence="7">
    <location>
        <begin position="237"/>
        <end position="575"/>
    </location>
</feature>
<dbReference type="GO" id="GO:0005829">
    <property type="term" value="C:cytosol"/>
    <property type="evidence" value="ECO:0007669"/>
    <property type="project" value="TreeGrafter"/>
</dbReference>
<dbReference type="PANTHER" id="PTHR11070">
    <property type="entry name" value="UVRD / RECB / PCRA DNA HELICASE FAMILY MEMBER"/>
    <property type="match status" value="1"/>
</dbReference>
<dbReference type="Gene3D" id="3.40.50.300">
    <property type="entry name" value="P-loop containing nucleotide triphosphate hydrolases"/>
    <property type="match status" value="3"/>
</dbReference>
<keyword evidence="6" id="KW-0175">Coiled coil</keyword>
<evidence type="ECO:0000313" key="9">
    <source>
        <dbReference type="Proteomes" id="UP000254000"/>
    </source>
</evidence>
<dbReference type="PROSITE" id="PS51198">
    <property type="entry name" value="UVRD_HELICASE_ATP_BIND"/>
    <property type="match status" value="1"/>
</dbReference>
<sequence length="736" mass="82135">MFRRTFRLDRCVLQGEPVPTEPAPTPDDSADPVFDQEQSHLAHTYAKLQQIGRALVRKMERAQREAAADKKAMAEELAPNFATYADAMETYADFAAMNRVIDGYNLAQDADAAELAKVELLLKQPYFAKVALQFKPGQEPKELYIGTAGISDENYRRLVVDWRSPVAETYYNQDNGRTSYVADGRTIEADLKLRRQFDIEEDRLNAYFDTTVAIQDSLLLASLSKQRTAQMKAITATIQKEQNTVVRHEDVPVLLVSGIAGSGKTSVLLQRIAYLFYQQRGSLDASEVFLISPNPVFSHYIASVLPDLGERNPESLTWNEFARRLLPPDRGSGRVDVPLAALARIDRTVESFEFDANDFKDVRVDEKRLIAADQIRKLADKLGRIPAGPHRITLMREELHARLESRLKQMAGTDEALDELEALEADEQLRIFGELIAPADEQEERALALRYLTDRYADAFAAVENDDWLRIDRIGMRLLGTDGLAPLEWLYLKMALTGLGNPDAKYVMVDEVQDYTAAQLAVLARYFRRAHFLLLGDPNQAIAPDTASFDEVREVFQAARGQVEECRLMTSYRSTPEITALFASLLPPEEQLQVSSIQRADEPPAVRAFDDDAAYADALRAAVAGARAGEGLAAVIVPWKHEAKRLQQLLGEDAPPLLDERDELPASGVVLITLKLAKGLEFDHVIVPDASARAFPGEDDLARRRLYTTLSRATRRVDVLAKGPLTPLLDPGKETS</sequence>
<reference evidence="8 9" key="1">
    <citation type="journal article" date="2018" name="Elife">
        <title>Discovery and characterization of a prevalent human gut bacterial enzyme sufficient for the inactivation of a family of plant toxins.</title>
        <authorList>
            <person name="Koppel N."/>
            <person name="Bisanz J.E."/>
            <person name="Pandelia M.E."/>
            <person name="Turnbaugh P.J."/>
            <person name="Balskus E.P."/>
        </authorList>
    </citation>
    <scope>NUCLEOTIDE SEQUENCE [LARGE SCALE GENOMIC DNA]</scope>
    <source>
        <strain evidence="8 9">3C</strain>
    </source>
</reference>
<dbReference type="GO" id="GO:0043138">
    <property type="term" value="F:3'-5' DNA helicase activity"/>
    <property type="evidence" value="ECO:0007669"/>
    <property type="project" value="TreeGrafter"/>
</dbReference>
<dbReference type="Proteomes" id="UP000254000">
    <property type="component" value="Unassembled WGS sequence"/>
</dbReference>
<feature type="coiled-coil region" evidence="6">
    <location>
        <begin position="45"/>
        <end position="76"/>
    </location>
</feature>
<protein>
    <submittedName>
        <fullName evidence="8">DNA helicase</fullName>
    </submittedName>
</protein>
<dbReference type="GO" id="GO:0000725">
    <property type="term" value="P:recombinational repair"/>
    <property type="evidence" value="ECO:0007669"/>
    <property type="project" value="TreeGrafter"/>
</dbReference>
<evidence type="ECO:0000313" key="8">
    <source>
        <dbReference type="EMBL" id="RDB65268.1"/>
    </source>
</evidence>
<dbReference type="GO" id="GO:0005524">
    <property type="term" value="F:ATP binding"/>
    <property type="evidence" value="ECO:0007669"/>
    <property type="project" value="UniProtKB-UniRule"/>
</dbReference>
<dbReference type="InterPro" id="IPR027785">
    <property type="entry name" value="UvrD-like_helicase_C"/>
</dbReference>
<dbReference type="InterPro" id="IPR014016">
    <property type="entry name" value="UvrD-like_ATP-bd"/>
</dbReference>
<evidence type="ECO:0000256" key="2">
    <source>
        <dbReference type="ARBA" id="ARBA00022801"/>
    </source>
</evidence>
<keyword evidence="3 5" id="KW-0347">Helicase</keyword>
<evidence type="ECO:0000259" key="7">
    <source>
        <dbReference type="PROSITE" id="PS51198"/>
    </source>
</evidence>
<comment type="caution">
    <text evidence="8">The sequence shown here is derived from an EMBL/GenBank/DDBJ whole genome shotgun (WGS) entry which is preliminary data.</text>
</comment>
<proteinExistence type="predicted"/>
<feature type="binding site" evidence="5">
    <location>
        <begin position="258"/>
        <end position="265"/>
    </location>
    <ligand>
        <name>ATP</name>
        <dbReference type="ChEBI" id="CHEBI:30616"/>
    </ligand>
</feature>
<keyword evidence="2 5" id="KW-0378">Hydrolase</keyword>
<evidence type="ECO:0000256" key="6">
    <source>
        <dbReference type="SAM" id="Coils"/>
    </source>
</evidence>
<dbReference type="AlphaFoldDB" id="A0A369M4D3"/>
<dbReference type="SUPFAM" id="SSF52540">
    <property type="entry name" value="P-loop containing nucleoside triphosphate hydrolases"/>
    <property type="match status" value="1"/>
</dbReference>
<organism evidence="8 9">
    <name type="scientific">Gordonibacter pamelaeae</name>
    <dbReference type="NCBI Taxonomy" id="471189"/>
    <lineage>
        <taxon>Bacteria</taxon>
        <taxon>Bacillati</taxon>
        <taxon>Actinomycetota</taxon>
        <taxon>Coriobacteriia</taxon>
        <taxon>Eggerthellales</taxon>
        <taxon>Eggerthellaceae</taxon>
        <taxon>Gordonibacter</taxon>
    </lineage>
</organism>
<dbReference type="InterPro" id="IPR000212">
    <property type="entry name" value="DNA_helicase_UvrD/REP"/>
</dbReference>
<dbReference type="Pfam" id="PF13538">
    <property type="entry name" value="UvrD_C_2"/>
    <property type="match status" value="1"/>
</dbReference>
<dbReference type="OrthoDB" id="3196525at2"/>
<evidence type="ECO:0000256" key="3">
    <source>
        <dbReference type="ARBA" id="ARBA00022806"/>
    </source>
</evidence>
<keyword evidence="9" id="KW-1185">Reference proteome</keyword>
<dbReference type="GO" id="GO:0003677">
    <property type="term" value="F:DNA binding"/>
    <property type="evidence" value="ECO:0007669"/>
    <property type="project" value="InterPro"/>
</dbReference>
<dbReference type="GO" id="GO:0016787">
    <property type="term" value="F:hydrolase activity"/>
    <property type="evidence" value="ECO:0007669"/>
    <property type="project" value="UniProtKB-UniRule"/>
</dbReference>